<dbReference type="InterPro" id="IPR012902">
    <property type="entry name" value="N_methyl_site"/>
</dbReference>
<sequence>MNLQSGGRRAFTLVEMLITVAVLGVLAALLFPMASRSVKSARAAQSLANLKSIGTVMHLYAGDNNGAFPLVWDSATSTSWIATIWPYASDRRFPGTTPNALKGSIFYTPLAENGTTARTYGMNEPLQLKYPSRMYLSTVPSPSKVSLVGDVKTSGSFRPDQVNYRNNGLAHVLFIDGHTGAVGSSDVPVNTVSVFWTGVQSN</sequence>
<organism evidence="2 3">
    <name type="scientific">Terrimicrobium sacchariphilum</name>
    <dbReference type="NCBI Taxonomy" id="690879"/>
    <lineage>
        <taxon>Bacteria</taxon>
        <taxon>Pseudomonadati</taxon>
        <taxon>Verrucomicrobiota</taxon>
        <taxon>Terrimicrobiia</taxon>
        <taxon>Terrimicrobiales</taxon>
        <taxon>Terrimicrobiaceae</taxon>
        <taxon>Terrimicrobium</taxon>
    </lineage>
</organism>
<evidence type="ECO:0000256" key="1">
    <source>
        <dbReference type="ARBA" id="ARBA00022481"/>
    </source>
</evidence>
<dbReference type="Pfam" id="PF07963">
    <property type="entry name" value="N_methyl"/>
    <property type="match status" value="1"/>
</dbReference>
<dbReference type="AlphaFoldDB" id="A0A146G4F6"/>
<evidence type="ECO:0000313" key="3">
    <source>
        <dbReference type="Proteomes" id="UP000076023"/>
    </source>
</evidence>
<dbReference type="RefSeq" id="WP_075078490.1">
    <property type="nucleotide sequence ID" value="NZ_BDCO01000002.1"/>
</dbReference>
<dbReference type="InParanoid" id="A0A146G4F6"/>
<proteinExistence type="predicted"/>
<dbReference type="Gene3D" id="3.30.700.10">
    <property type="entry name" value="Glycoprotein, Type 4 Pilin"/>
    <property type="match status" value="1"/>
</dbReference>
<dbReference type="PANTHER" id="PTHR30093:SF2">
    <property type="entry name" value="TYPE II SECRETION SYSTEM PROTEIN H"/>
    <property type="match status" value="1"/>
</dbReference>
<accession>A0A146G4F6</accession>
<keyword evidence="1" id="KW-0488">Methylation</keyword>
<dbReference type="InterPro" id="IPR045584">
    <property type="entry name" value="Pilin-like"/>
</dbReference>
<dbReference type="NCBIfam" id="TIGR02532">
    <property type="entry name" value="IV_pilin_GFxxxE"/>
    <property type="match status" value="1"/>
</dbReference>
<reference evidence="3" key="1">
    <citation type="journal article" date="2017" name="Genome Announc.">
        <title>Draft Genome Sequence of Terrimicrobium sacchariphilum NM-5T, a Facultative Anaerobic Soil Bacterium of the Class Spartobacteria.</title>
        <authorList>
            <person name="Qiu Y.L."/>
            <person name="Tourlousse D.M."/>
            <person name="Matsuura N."/>
            <person name="Ohashi A."/>
            <person name="Sekiguchi Y."/>
        </authorList>
    </citation>
    <scope>NUCLEOTIDE SEQUENCE [LARGE SCALE GENOMIC DNA]</scope>
    <source>
        <strain evidence="3">NM-5</strain>
    </source>
</reference>
<comment type="caution">
    <text evidence="2">The sequence shown here is derived from an EMBL/GenBank/DDBJ whole genome shotgun (WGS) entry which is preliminary data.</text>
</comment>
<dbReference type="PRINTS" id="PR00813">
    <property type="entry name" value="BCTERIALGSPG"/>
</dbReference>
<dbReference type="InterPro" id="IPR000983">
    <property type="entry name" value="Bac_GSPG_pilin"/>
</dbReference>
<evidence type="ECO:0000313" key="2">
    <source>
        <dbReference type="EMBL" id="GAT32665.1"/>
    </source>
</evidence>
<name>A0A146G4F6_TERSA</name>
<keyword evidence="3" id="KW-1185">Reference proteome</keyword>
<dbReference type="PANTHER" id="PTHR30093">
    <property type="entry name" value="GENERAL SECRETION PATHWAY PROTEIN G"/>
    <property type="match status" value="1"/>
</dbReference>
<dbReference type="SUPFAM" id="SSF54523">
    <property type="entry name" value="Pili subunits"/>
    <property type="match status" value="1"/>
</dbReference>
<dbReference type="STRING" id="690879.TSACC_21064"/>
<dbReference type="GO" id="GO:0015628">
    <property type="term" value="P:protein secretion by the type II secretion system"/>
    <property type="evidence" value="ECO:0007669"/>
    <property type="project" value="InterPro"/>
</dbReference>
<dbReference type="EMBL" id="BDCO01000002">
    <property type="protein sequence ID" value="GAT32665.1"/>
    <property type="molecule type" value="Genomic_DNA"/>
</dbReference>
<gene>
    <name evidence="2" type="ORF">TSACC_21064</name>
</gene>
<protein>
    <submittedName>
        <fullName evidence="2">Prepilin-type N-terminal cleavage/methylation domain-containing protein</fullName>
    </submittedName>
</protein>
<dbReference type="GO" id="GO:0015627">
    <property type="term" value="C:type II protein secretion system complex"/>
    <property type="evidence" value="ECO:0007669"/>
    <property type="project" value="InterPro"/>
</dbReference>
<dbReference type="Proteomes" id="UP000076023">
    <property type="component" value="Unassembled WGS sequence"/>
</dbReference>